<protein>
    <submittedName>
        <fullName evidence="1">Uncharacterized protein</fullName>
    </submittedName>
</protein>
<keyword evidence="2" id="KW-1185">Reference proteome</keyword>
<organism evidence="1 2">
    <name type="scientific">Orbilia javanica</name>
    <dbReference type="NCBI Taxonomy" id="47235"/>
    <lineage>
        <taxon>Eukaryota</taxon>
        <taxon>Fungi</taxon>
        <taxon>Dikarya</taxon>
        <taxon>Ascomycota</taxon>
        <taxon>Pezizomycotina</taxon>
        <taxon>Orbiliomycetes</taxon>
        <taxon>Orbiliales</taxon>
        <taxon>Orbiliaceae</taxon>
        <taxon>Orbilia</taxon>
    </lineage>
</organism>
<evidence type="ECO:0000313" key="1">
    <source>
        <dbReference type="EMBL" id="KAK6333000.1"/>
    </source>
</evidence>
<gene>
    <name evidence="1" type="ORF">TWF718_010825</name>
</gene>
<dbReference type="AlphaFoldDB" id="A0AAN8R957"/>
<dbReference type="EMBL" id="JAVHNR010000009">
    <property type="protein sequence ID" value="KAK6333000.1"/>
    <property type="molecule type" value="Genomic_DNA"/>
</dbReference>
<comment type="caution">
    <text evidence="1">The sequence shown here is derived from an EMBL/GenBank/DDBJ whole genome shotgun (WGS) entry which is preliminary data.</text>
</comment>
<sequence length="128" mass="13452">MIIQNAIKPAARSSAIPPITAPTMVPVLIPLDCEGDAGLTGEVFEMGSDVWDFKVDVLEVNVPEGEGEELEGEGEGLEDDGLDGGVVELEGRGFEMVEPVALLGAGEGELLTEVVVMDSSPIRTNRSE</sequence>
<reference evidence="1 2" key="1">
    <citation type="submission" date="2019-10" db="EMBL/GenBank/DDBJ databases">
        <authorList>
            <person name="Palmer J.M."/>
        </authorList>
    </citation>
    <scope>NUCLEOTIDE SEQUENCE [LARGE SCALE GENOMIC DNA]</scope>
    <source>
        <strain evidence="1 2">TWF718</strain>
    </source>
</reference>
<accession>A0AAN8R957</accession>
<evidence type="ECO:0000313" key="2">
    <source>
        <dbReference type="Proteomes" id="UP001313282"/>
    </source>
</evidence>
<dbReference type="Proteomes" id="UP001313282">
    <property type="component" value="Unassembled WGS sequence"/>
</dbReference>
<name>A0AAN8R957_9PEZI</name>
<proteinExistence type="predicted"/>